<accession>A0A6I8M471</accession>
<dbReference type="Proteomes" id="UP000399805">
    <property type="component" value="Unassembled WGS sequence"/>
</dbReference>
<sequence length="112" mass="12191">MRVLPIRYSSDVEAMTRFYAVLGLTPGPVSRPGGWVEMPADAGMLALHRGDAGRCELAFETDEPLEDVANRLRAAGYAPGPVLDEGFGRSLRVPDPDGVPVQINAYDRELYT</sequence>
<dbReference type="EMBL" id="CABVGP010000002">
    <property type="protein sequence ID" value="VVJ22319.1"/>
    <property type="molecule type" value="Genomic_DNA"/>
</dbReference>
<evidence type="ECO:0000313" key="2">
    <source>
        <dbReference type="EMBL" id="VVJ22319.1"/>
    </source>
</evidence>
<reference evidence="2 3" key="1">
    <citation type="submission" date="2019-09" db="EMBL/GenBank/DDBJ databases">
        <authorList>
            <person name="Leyn A S."/>
        </authorList>
    </citation>
    <scope>NUCLEOTIDE SEQUENCE [LARGE SCALE GENOMIC DNA]</scope>
    <source>
        <strain evidence="2">AA231_1</strain>
    </source>
</reference>
<dbReference type="InterPro" id="IPR029068">
    <property type="entry name" value="Glyas_Bleomycin-R_OHBP_Dase"/>
</dbReference>
<dbReference type="CDD" id="cd06587">
    <property type="entry name" value="VOC"/>
    <property type="match status" value="1"/>
</dbReference>
<dbReference type="RefSeq" id="WP_155547091.1">
    <property type="nucleotide sequence ID" value="NZ_CABVGP010000002.1"/>
</dbReference>
<dbReference type="Gene3D" id="3.10.180.10">
    <property type="entry name" value="2,3-Dihydroxybiphenyl 1,2-Dioxygenase, domain 1"/>
    <property type="match status" value="1"/>
</dbReference>
<organism evidence="2 3">
    <name type="scientific">Amycolatopsis camponoti</name>
    <dbReference type="NCBI Taxonomy" id="2606593"/>
    <lineage>
        <taxon>Bacteria</taxon>
        <taxon>Bacillati</taxon>
        <taxon>Actinomycetota</taxon>
        <taxon>Actinomycetes</taxon>
        <taxon>Pseudonocardiales</taxon>
        <taxon>Pseudonocardiaceae</taxon>
        <taxon>Amycolatopsis</taxon>
    </lineage>
</organism>
<feature type="domain" description="VOC" evidence="1">
    <location>
        <begin position="1"/>
        <end position="106"/>
    </location>
</feature>
<name>A0A6I8M471_9PSEU</name>
<evidence type="ECO:0000313" key="3">
    <source>
        <dbReference type="Proteomes" id="UP000399805"/>
    </source>
</evidence>
<protein>
    <recommendedName>
        <fullName evidence="1">VOC domain-containing protein</fullName>
    </recommendedName>
</protein>
<keyword evidence="3" id="KW-1185">Reference proteome</keyword>
<dbReference type="SUPFAM" id="SSF54593">
    <property type="entry name" value="Glyoxalase/Bleomycin resistance protein/Dihydroxybiphenyl dioxygenase"/>
    <property type="match status" value="1"/>
</dbReference>
<dbReference type="InterPro" id="IPR037523">
    <property type="entry name" value="VOC_core"/>
</dbReference>
<dbReference type="PROSITE" id="PS51819">
    <property type="entry name" value="VOC"/>
    <property type="match status" value="1"/>
</dbReference>
<dbReference type="AlphaFoldDB" id="A0A6I8M471"/>
<proteinExistence type="predicted"/>
<evidence type="ECO:0000259" key="1">
    <source>
        <dbReference type="PROSITE" id="PS51819"/>
    </source>
</evidence>
<gene>
    <name evidence="2" type="ORF">AA23TX_07330</name>
</gene>